<sequence length="165" mass="17590">MVIVHFNGTHQTNSTFISPNRRVGGGRLDGLLTQSPHTPVAGCTTTMSCDGDIRDLVLTNSSHNFVAWMNVKGCGNGIVCVSVLTTEAPVRVRGAFKDRFLLTTQLARVALRRVAPYVFDGQVDDNSYDDDDSDGHGGGWDDLDDDINGEDSGGDSASADEENGA</sequence>
<feature type="region of interest" description="Disordered" evidence="1">
    <location>
        <begin position="123"/>
        <end position="165"/>
    </location>
</feature>
<evidence type="ECO:0000313" key="3">
    <source>
        <dbReference type="Proteomes" id="UP000041254"/>
    </source>
</evidence>
<name>A0A0G4GA38_VITBC</name>
<dbReference type="EMBL" id="CDMY01000600">
    <property type="protein sequence ID" value="CEM25417.1"/>
    <property type="molecule type" value="Genomic_DNA"/>
</dbReference>
<keyword evidence="3" id="KW-1185">Reference proteome</keyword>
<organism evidence="2 3">
    <name type="scientific">Vitrella brassicaformis (strain CCMP3155)</name>
    <dbReference type="NCBI Taxonomy" id="1169540"/>
    <lineage>
        <taxon>Eukaryota</taxon>
        <taxon>Sar</taxon>
        <taxon>Alveolata</taxon>
        <taxon>Colpodellida</taxon>
        <taxon>Vitrellaceae</taxon>
        <taxon>Vitrella</taxon>
    </lineage>
</organism>
<feature type="compositionally biased region" description="Acidic residues" evidence="1">
    <location>
        <begin position="123"/>
        <end position="133"/>
    </location>
</feature>
<evidence type="ECO:0000313" key="2">
    <source>
        <dbReference type="EMBL" id="CEM25417.1"/>
    </source>
</evidence>
<dbReference type="PhylomeDB" id="A0A0G4GA38"/>
<dbReference type="VEuPathDB" id="CryptoDB:Vbra_17246"/>
<protein>
    <submittedName>
        <fullName evidence="2">Uncharacterized protein</fullName>
    </submittedName>
</protein>
<reference evidence="2 3" key="1">
    <citation type="submission" date="2014-11" db="EMBL/GenBank/DDBJ databases">
        <authorList>
            <person name="Zhu J."/>
            <person name="Qi W."/>
            <person name="Song R."/>
        </authorList>
    </citation>
    <scope>NUCLEOTIDE SEQUENCE [LARGE SCALE GENOMIC DNA]</scope>
</reference>
<accession>A0A0G4GA38</accession>
<proteinExistence type="predicted"/>
<dbReference type="InParanoid" id="A0A0G4GA38"/>
<dbReference type="Proteomes" id="UP000041254">
    <property type="component" value="Unassembled WGS sequence"/>
</dbReference>
<gene>
    <name evidence="2" type="ORF">Vbra_17246</name>
</gene>
<feature type="compositionally biased region" description="Acidic residues" evidence="1">
    <location>
        <begin position="141"/>
        <end position="165"/>
    </location>
</feature>
<dbReference type="AlphaFoldDB" id="A0A0G4GA38"/>
<evidence type="ECO:0000256" key="1">
    <source>
        <dbReference type="SAM" id="MobiDB-lite"/>
    </source>
</evidence>